<dbReference type="Pfam" id="PF13975">
    <property type="entry name" value="gag-asp_proteas"/>
    <property type="match status" value="1"/>
</dbReference>
<dbReference type="SUPFAM" id="SSF50630">
    <property type="entry name" value="Acid proteases"/>
    <property type="match status" value="1"/>
</dbReference>
<protein>
    <recommendedName>
        <fullName evidence="3">Peptidase A2 domain-containing protein</fullName>
    </recommendedName>
</protein>
<accession>A0A8T8SE30</accession>
<evidence type="ECO:0008006" key="3">
    <source>
        <dbReference type="Google" id="ProtNLM"/>
    </source>
</evidence>
<proteinExistence type="predicted"/>
<dbReference type="AlphaFoldDB" id="A0A8T8SE30"/>
<evidence type="ECO:0000313" key="1">
    <source>
        <dbReference type="EMBL" id="KAE8238067.1"/>
    </source>
</evidence>
<dbReference type="CDD" id="cd00303">
    <property type="entry name" value="retropepsin_like"/>
    <property type="match status" value="1"/>
</dbReference>
<dbReference type="PANTHER" id="PTHR15503">
    <property type="entry name" value="LDOC1 RELATED"/>
    <property type="match status" value="1"/>
</dbReference>
<reference evidence="1" key="1">
    <citation type="submission" date="2016-04" db="EMBL/GenBank/DDBJ databases">
        <authorList>
            <person name="Nguyen H.D."/>
            <person name="Samba Siva P."/>
            <person name="Cullis J."/>
            <person name="Levesque C.A."/>
            <person name="Hambleton S."/>
        </authorList>
    </citation>
    <scope>NUCLEOTIDE SEQUENCE</scope>
    <source>
        <strain evidence="1">DAOMC 236416</strain>
    </source>
</reference>
<feature type="non-terminal residue" evidence="1">
    <location>
        <position position="321"/>
    </location>
</feature>
<evidence type="ECO:0000313" key="2">
    <source>
        <dbReference type="Proteomes" id="UP000077521"/>
    </source>
</evidence>
<dbReference type="SUPFAM" id="SSF56672">
    <property type="entry name" value="DNA/RNA polymerases"/>
    <property type="match status" value="1"/>
</dbReference>
<dbReference type="EMBL" id="LWDF02001538">
    <property type="protein sequence ID" value="KAE8238067.1"/>
    <property type="molecule type" value="Genomic_DNA"/>
</dbReference>
<organism evidence="1 2">
    <name type="scientific">Tilletia indica</name>
    <dbReference type="NCBI Taxonomy" id="43049"/>
    <lineage>
        <taxon>Eukaryota</taxon>
        <taxon>Fungi</taxon>
        <taxon>Dikarya</taxon>
        <taxon>Basidiomycota</taxon>
        <taxon>Ustilaginomycotina</taxon>
        <taxon>Exobasidiomycetes</taxon>
        <taxon>Tilletiales</taxon>
        <taxon>Tilletiaceae</taxon>
        <taxon>Tilletia</taxon>
    </lineage>
</organism>
<dbReference type="InterPro" id="IPR021109">
    <property type="entry name" value="Peptidase_aspartic_dom_sf"/>
</dbReference>
<gene>
    <name evidence="1" type="ORF">A4X13_0g8531</name>
</gene>
<dbReference type="InterPro" id="IPR032567">
    <property type="entry name" value="RTL1-rel"/>
</dbReference>
<dbReference type="PANTHER" id="PTHR15503:SF22">
    <property type="entry name" value="TRANSPOSON TY3-I GAG POLYPROTEIN"/>
    <property type="match status" value="1"/>
</dbReference>
<name>A0A8T8SE30_9BASI</name>
<dbReference type="Gene3D" id="3.10.10.10">
    <property type="entry name" value="HIV Type 1 Reverse Transcriptase, subunit A, domain 1"/>
    <property type="match status" value="1"/>
</dbReference>
<dbReference type="Gene3D" id="2.40.70.10">
    <property type="entry name" value="Acid Proteases"/>
    <property type="match status" value="1"/>
</dbReference>
<comment type="caution">
    <text evidence="1">The sequence shown here is derived from an EMBL/GenBank/DDBJ whole genome shotgun (WGS) entry which is preliminary data.</text>
</comment>
<sequence>MLMRLEKEGPPSGLHEGPVRLDAWIGSHQVHTLLDTGATDNFVSATLVKRCNLSISSRLRSPRGVGLPDGRSIASPGGVEFNMTCGEFKSSLTGRVIDMTGYDLILGIEFCRKFKWSPDWNAGHHRVSDGSGNHLRLATVARNGQSIQESDGQLYELISGRAAVKACRKEPSAYLYFVRPVSDGSTPVHPVAGPVAPATQPEPANTVPSCEDDELNQLLGRLRNVFRSSLPPGEVPETMPKPRVLTEPIIDTGSSKPVNIRAYGLTASQQQEQTKQIEMLLDRGLIRESSSPWGFPVLFVPKKDGGWRMCVDYRSLNQMTV</sequence>
<dbReference type="InterPro" id="IPR043502">
    <property type="entry name" value="DNA/RNA_pol_sf"/>
</dbReference>
<dbReference type="Proteomes" id="UP000077521">
    <property type="component" value="Unassembled WGS sequence"/>
</dbReference>
<keyword evidence="2" id="KW-1185">Reference proteome</keyword>
<reference evidence="1" key="2">
    <citation type="journal article" date="2019" name="IMA Fungus">
        <title>Genome sequencing and comparison of five Tilletia species to identify candidate genes for the detection of regulated species infecting wheat.</title>
        <authorList>
            <person name="Nguyen H.D.T."/>
            <person name="Sultana T."/>
            <person name="Kesanakurti P."/>
            <person name="Hambleton S."/>
        </authorList>
    </citation>
    <scope>NUCLEOTIDE SEQUENCE</scope>
    <source>
        <strain evidence="1">DAOMC 236416</strain>
    </source>
</reference>